<feature type="compositionally biased region" description="Low complexity" evidence="1">
    <location>
        <begin position="103"/>
        <end position="119"/>
    </location>
</feature>
<evidence type="ECO:0000313" key="3">
    <source>
        <dbReference type="Proteomes" id="UP001190700"/>
    </source>
</evidence>
<dbReference type="Proteomes" id="UP001190700">
    <property type="component" value="Unassembled WGS sequence"/>
</dbReference>
<sequence>AIGMINVPKVVSVSKHHETGSESHVTPHRMGGRLLESGPSSEDRLSSSAQLQQSQSLPMLPHDYHSARATLHSAGSAPVNNAGFRGDVRVRQRVSPFRSQAMSARLGSRQSRSASRQSRPPTAFTLEERETIEGWGNSPRKGLHTLLNDFADTPCYEPLQ</sequence>
<dbReference type="EMBL" id="LGRX02023584">
    <property type="protein sequence ID" value="KAK3254440.1"/>
    <property type="molecule type" value="Genomic_DNA"/>
</dbReference>
<dbReference type="AlphaFoldDB" id="A0AAE0F7V1"/>
<proteinExistence type="predicted"/>
<gene>
    <name evidence="2" type="ORF">CYMTET_36344</name>
</gene>
<accession>A0AAE0F7V1</accession>
<keyword evidence="3" id="KW-1185">Reference proteome</keyword>
<evidence type="ECO:0000256" key="1">
    <source>
        <dbReference type="SAM" id="MobiDB-lite"/>
    </source>
</evidence>
<reference evidence="2 3" key="1">
    <citation type="journal article" date="2015" name="Genome Biol. Evol.">
        <title>Comparative Genomics of a Bacterivorous Green Alga Reveals Evolutionary Causalities and Consequences of Phago-Mixotrophic Mode of Nutrition.</title>
        <authorList>
            <person name="Burns J.A."/>
            <person name="Paasch A."/>
            <person name="Narechania A."/>
            <person name="Kim E."/>
        </authorList>
    </citation>
    <scope>NUCLEOTIDE SEQUENCE [LARGE SCALE GENOMIC DNA]</scope>
    <source>
        <strain evidence="2 3">PLY_AMNH</strain>
    </source>
</reference>
<comment type="caution">
    <text evidence="2">The sequence shown here is derived from an EMBL/GenBank/DDBJ whole genome shotgun (WGS) entry which is preliminary data.</text>
</comment>
<name>A0AAE0F7V1_9CHLO</name>
<evidence type="ECO:0000313" key="2">
    <source>
        <dbReference type="EMBL" id="KAK3254440.1"/>
    </source>
</evidence>
<feature type="compositionally biased region" description="Low complexity" evidence="1">
    <location>
        <begin position="46"/>
        <end position="57"/>
    </location>
</feature>
<feature type="region of interest" description="Disordered" evidence="1">
    <location>
        <begin position="1"/>
        <end position="126"/>
    </location>
</feature>
<protein>
    <submittedName>
        <fullName evidence="2">Uncharacterized protein</fullName>
    </submittedName>
</protein>
<organism evidence="2 3">
    <name type="scientific">Cymbomonas tetramitiformis</name>
    <dbReference type="NCBI Taxonomy" id="36881"/>
    <lineage>
        <taxon>Eukaryota</taxon>
        <taxon>Viridiplantae</taxon>
        <taxon>Chlorophyta</taxon>
        <taxon>Pyramimonadophyceae</taxon>
        <taxon>Pyramimonadales</taxon>
        <taxon>Pyramimonadaceae</taxon>
        <taxon>Cymbomonas</taxon>
    </lineage>
</organism>
<feature type="non-terminal residue" evidence="2">
    <location>
        <position position="1"/>
    </location>
</feature>